<proteinExistence type="predicted"/>
<dbReference type="Gene3D" id="3.30.390.50">
    <property type="entry name" value="CO dehydrogenase flavoprotein, C-terminal domain"/>
    <property type="match status" value="1"/>
</dbReference>
<organism evidence="5 6">
    <name type="scientific">Tomitella fengzijianii</name>
    <dbReference type="NCBI Taxonomy" id="2597660"/>
    <lineage>
        <taxon>Bacteria</taxon>
        <taxon>Bacillati</taxon>
        <taxon>Actinomycetota</taxon>
        <taxon>Actinomycetes</taxon>
        <taxon>Mycobacteriales</taxon>
        <taxon>Tomitella</taxon>
    </lineage>
</organism>
<dbReference type="AlphaFoldDB" id="A0A516X4J3"/>
<dbReference type="Pfam" id="PF00941">
    <property type="entry name" value="FAD_binding_5"/>
    <property type="match status" value="1"/>
</dbReference>
<dbReference type="PROSITE" id="PS51387">
    <property type="entry name" value="FAD_PCMH"/>
    <property type="match status" value="1"/>
</dbReference>
<dbReference type="InterPro" id="IPR036318">
    <property type="entry name" value="FAD-bd_PCMH-like_sf"/>
</dbReference>
<dbReference type="Proteomes" id="UP000317344">
    <property type="component" value="Chromosome"/>
</dbReference>
<reference evidence="5 6" key="1">
    <citation type="submission" date="2019-07" db="EMBL/GenBank/DDBJ databases">
        <title>Tomitella cavernea sp. nov., an actinomycete isolated from soil.</title>
        <authorList>
            <person name="Cheng J."/>
        </authorList>
    </citation>
    <scope>NUCLEOTIDE SEQUENCE [LARGE SCALE GENOMIC DNA]</scope>
    <source>
        <strain evidence="5 6">HY188</strain>
    </source>
</reference>
<dbReference type="PANTHER" id="PTHR42659:SF2">
    <property type="entry name" value="XANTHINE DEHYDROGENASE SUBUNIT C-RELATED"/>
    <property type="match status" value="1"/>
</dbReference>
<sequence length="284" mass="29777">MIPSAFDYTSPETLDDALRALADAGDDAKIIAGGQSLMPVLRLRMNDPAVVVDLGRIPELRGVRDDGDALAIGAMTTHHDVLHDPLVRRHALLLAEAAATVADAQIRHRGTLGGALAHADPAGDLLAPALALDATMTVAGPRGRREVPAGEFFEDLFTTAVAPDEILVEIRVPKHTGWTGHYEKFNRTAQAWAIVAVAAALEVSDGRISEARVALTNMASVPLRARGVEEALVGRPADAATIREAAAHAGEGTRPTADGNADEQYRTHLAEVLTARAVTAAAGV</sequence>
<dbReference type="Gene3D" id="3.30.465.10">
    <property type="match status" value="1"/>
</dbReference>
<dbReference type="EMBL" id="CP041765">
    <property type="protein sequence ID" value="QDQ97581.1"/>
    <property type="molecule type" value="Genomic_DNA"/>
</dbReference>
<dbReference type="KEGG" id="toy:FO059_09905"/>
<accession>A0A516X4J3</accession>
<dbReference type="InterPro" id="IPR051312">
    <property type="entry name" value="Diverse_Substr_Oxidored"/>
</dbReference>
<dbReference type="PANTHER" id="PTHR42659">
    <property type="entry name" value="XANTHINE DEHYDROGENASE SUBUNIT C-RELATED"/>
    <property type="match status" value="1"/>
</dbReference>
<dbReference type="Gene3D" id="3.30.43.10">
    <property type="entry name" value="Uridine Diphospho-n-acetylenolpyruvylglucosamine Reductase, domain 2"/>
    <property type="match status" value="1"/>
</dbReference>
<evidence type="ECO:0000256" key="3">
    <source>
        <dbReference type="ARBA" id="ARBA00023002"/>
    </source>
</evidence>
<evidence type="ECO:0000259" key="4">
    <source>
        <dbReference type="PROSITE" id="PS51387"/>
    </source>
</evidence>
<name>A0A516X4J3_9ACTN</name>
<dbReference type="InterPro" id="IPR016169">
    <property type="entry name" value="FAD-bd_PCMH_sub2"/>
</dbReference>
<dbReference type="RefSeq" id="WP_143908408.1">
    <property type="nucleotide sequence ID" value="NZ_CP041765.1"/>
</dbReference>
<evidence type="ECO:0000256" key="2">
    <source>
        <dbReference type="ARBA" id="ARBA00022827"/>
    </source>
</evidence>
<dbReference type="Pfam" id="PF03450">
    <property type="entry name" value="CO_deh_flav_C"/>
    <property type="match status" value="1"/>
</dbReference>
<dbReference type="InterPro" id="IPR016166">
    <property type="entry name" value="FAD-bd_PCMH"/>
</dbReference>
<reference evidence="5 6" key="2">
    <citation type="submission" date="2019-07" db="EMBL/GenBank/DDBJ databases">
        <authorList>
            <person name="Huang Y."/>
        </authorList>
    </citation>
    <scope>NUCLEOTIDE SEQUENCE [LARGE SCALE GENOMIC DNA]</scope>
    <source>
        <strain evidence="5 6">HY188</strain>
    </source>
</reference>
<evidence type="ECO:0000313" key="6">
    <source>
        <dbReference type="Proteomes" id="UP000317344"/>
    </source>
</evidence>
<evidence type="ECO:0000313" key="5">
    <source>
        <dbReference type="EMBL" id="QDQ97581.1"/>
    </source>
</evidence>
<dbReference type="GO" id="GO:0016491">
    <property type="term" value="F:oxidoreductase activity"/>
    <property type="evidence" value="ECO:0007669"/>
    <property type="project" value="UniProtKB-KW"/>
</dbReference>
<keyword evidence="1" id="KW-0285">Flavoprotein</keyword>
<dbReference type="InterPro" id="IPR002346">
    <property type="entry name" value="Mopterin_DH_FAD-bd"/>
</dbReference>
<dbReference type="InterPro" id="IPR036683">
    <property type="entry name" value="CO_DH_flav_C_dom_sf"/>
</dbReference>
<dbReference type="InterPro" id="IPR016167">
    <property type="entry name" value="FAD-bd_PCMH_sub1"/>
</dbReference>
<dbReference type="OrthoDB" id="9793944at2"/>
<evidence type="ECO:0000256" key="1">
    <source>
        <dbReference type="ARBA" id="ARBA00022630"/>
    </source>
</evidence>
<dbReference type="SUPFAM" id="SSF56176">
    <property type="entry name" value="FAD-binding/transporter-associated domain-like"/>
    <property type="match status" value="1"/>
</dbReference>
<dbReference type="FunFam" id="3.30.465.10:FF:000017">
    <property type="entry name" value="Xanthine dehydrogenase, FAD binding subunit"/>
    <property type="match status" value="1"/>
</dbReference>
<dbReference type="InterPro" id="IPR005107">
    <property type="entry name" value="CO_DH_flav_C"/>
</dbReference>
<dbReference type="SUPFAM" id="SSF55447">
    <property type="entry name" value="CO dehydrogenase flavoprotein C-terminal domain-like"/>
    <property type="match status" value="1"/>
</dbReference>
<keyword evidence="6" id="KW-1185">Reference proteome</keyword>
<dbReference type="GO" id="GO:0071949">
    <property type="term" value="F:FAD binding"/>
    <property type="evidence" value="ECO:0007669"/>
    <property type="project" value="InterPro"/>
</dbReference>
<keyword evidence="2" id="KW-0274">FAD</keyword>
<protein>
    <submittedName>
        <fullName evidence="5">Xanthine dehydrogenase family protein subunit M</fullName>
    </submittedName>
</protein>
<gene>
    <name evidence="5" type="ORF">FO059_09905</name>
</gene>
<dbReference type="SMART" id="SM01092">
    <property type="entry name" value="CO_deh_flav_C"/>
    <property type="match status" value="1"/>
</dbReference>
<feature type="domain" description="FAD-binding PCMH-type" evidence="4">
    <location>
        <begin position="1"/>
        <end position="177"/>
    </location>
</feature>
<keyword evidence="3" id="KW-0560">Oxidoreductase</keyword>